<comment type="caution">
    <text evidence="1">The sequence shown here is derived from an EMBL/GenBank/DDBJ whole genome shotgun (WGS) entry which is preliminary data.</text>
</comment>
<organism evidence="1 2">
    <name type="scientific">Trema orientale</name>
    <name type="common">Charcoal tree</name>
    <name type="synonym">Celtis orientalis</name>
    <dbReference type="NCBI Taxonomy" id="63057"/>
    <lineage>
        <taxon>Eukaryota</taxon>
        <taxon>Viridiplantae</taxon>
        <taxon>Streptophyta</taxon>
        <taxon>Embryophyta</taxon>
        <taxon>Tracheophyta</taxon>
        <taxon>Spermatophyta</taxon>
        <taxon>Magnoliopsida</taxon>
        <taxon>eudicotyledons</taxon>
        <taxon>Gunneridae</taxon>
        <taxon>Pentapetalae</taxon>
        <taxon>rosids</taxon>
        <taxon>fabids</taxon>
        <taxon>Rosales</taxon>
        <taxon>Cannabaceae</taxon>
        <taxon>Trema</taxon>
    </lineage>
</organism>
<evidence type="ECO:0000313" key="2">
    <source>
        <dbReference type="Proteomes" id="UP000237000"/>
    </source>
</evidence>
<name>A0A2P5ERK4_TREOI</name>
<proteinExistence type="predicted"/>
<dbReference type="AlphaFoldDB" id="A0A2P5ERK4"/>
<sequence>MIDPNSFPHRLDFSFYNPSPAYYFFSRKSSLRRSPVNVSSISMPKQFFMRPFLPLSLAKHIKAKLRWRHRSVKLNEAAILEESEAKGGVTAGLDKNFGFSSSSETSINLNKIHCFSICKNYLHCP</sequence>
<reference evidence="2" key="1">
    <citation type="submission" date="2016-06" db="EMBL/GenBank/DDBJ databases">
        <title>Parallel loss of symbiosis genes in relatives of nitrogen-fixing non-legume Parasponia.</title>
        <authorList>
            <person name="Van Velzen R."/>
            <person name="Holmer R."/>
            <person name="Bu F."/>
            <person name="Rutten L."/>
            <person name="Van Zeijl A."/>
            <person name="Liu W."/>
            <person name="Santuari L."/>
            <person name="Cao Q."/>
            <person name="Sharma T."/>
            <person name="Shen D."/>
            <person name="Roswanjaya Y."/>
            <person name="Wardhani T."/>
            <person name="Kalhor M.S."/>
            <person name="Jansen J."/>
            <person name="Van den Hoogen J."/>
            <person name="Gungor B."/>
            <person name="Hartog M."/>
            <person name="Hontelez J."/>
            <person name="Verver J."/>
            <person name="Yang W.-C."/>
            <person name="Schijlen E."/>
            <person name="Repin R."/>
            <person name="Schilthuizen M."/>
            <person name="Schranz E."/>
            <person name="Heidstra R."/>
            <person name="Miyata K."/>
            <person name="Fedorova E."/>
            <person name="Kohlen W."/>
            <person name="Bisseling T."/>
            <person name="Smit S."/>
            <person name="Geurts R."/>
        </authorList>
    </citation>
    <scope>NUCLEOTIDE SEQUENCE [LARGE SCALE GENOMIC DNA]</scope>
    <source>
        <strain evidence="2">cv. RG33-2</strain>
    </source>
</reference>
<protein>
    <submittedName>
        <fullName evidence="1">Uncharacterized protein</fullName>
    </submittedName>
</protein>
<gene>
    <name evidence="1" type="ORF">TorRG33x02_160030</name>
</gene>
<dbReference type="InParanoid" id="A0A2P5ERK4"/>
<dbReference type="STRING" id="63057.A0A2P5ERK4"/>
<dbReference type="EMBL" id="JXTC01000108">
    <property type="protein sequence ID" value="PON88174.1"/>
    <property type="molecule type" value="Genomic_DNA"/>
</dbReference>
<dbReference type="Proteomes" id="UP000237000">
    <property type="component" value="Unassembled WGS sequence"/>
</dbReference>
<keyword evidence="2" id="KW-1185">Reference proteome</keyword>
<evidence type="ECO:0000313" key="1">
    <source>
        <dbReference type="EMBL" id="PON88174.1"/>
    </source>
</evidence>
<dbReference type="OrthoDB" id="1745513at2759"/>
<accession>A0A2P5ERK4</accession>